<comment type="pathway">
    <text evidence="1 15">Amino-acid biosynthesis; L-lysine biosynthesis via DAP pathway; LL-2,6-diaminopimelate from (S)-tetrahydrodipicolinate (succinylase route): step 3/3.</text>
</comment>
<evidence type="ECO:0000256" key="8">
    <source>
        <dbReference type="ARBA" id="ARBA00022801"/>
    </source>
</evidence>
<comment type="subunit">
    <text evidence="3 15">Homodimer.</text>
</comment>
<dbReference type="GO" id="GO:0008270">
    <property type="term" value="F:zinc ion binding"/>
    <property type="evidence" value="ECO:0007669"/>
    <property type="project" value="UniProtKB-UniRule"/>
</dbReference>
<feature type="active site" evidence="15">
    <location>
        <position position="86"/>
    </location>
</feature>
<protein>
    <recommendedName>
        <fullName evidence="5 15">Succinyl-diaminopimelate desuccinylase</fullName>
        <shortName evidence="15">SDAP desuccinylase</shortName>
        <ecNumber evidence="4 15">3.5.1.18</ecNumber>
    </recommendedName>
    <alternativeName>
        <fullName evidence="13 15">N-succinyl-LL-2,6-diaminoheptanedioate amidohydrolase</fullName>
    </alternativeName>
</protein>
<dbReference type="PANTHER" id="PTHR43808">
    <property type="entry name" value="ACETYLORNITHINE DEACETYLASE"/>
    <property type="match status" value="1"/>
</dbReference>
<dbReference type="PROSITE" id="PS00759">
    <property type="entry name" value="ARGE_DAPE_CPG2_2"/>
    <property type="match status" value="1"/>
</dbReference>
<dbReference type="EC" id="3.5.1.18" evidence="4 15"/>
<dbReference type="GO" id="GO:0050897">
    <property type="term" value="F:cobalt ion binding"/>
    <property type="evidence" value="ECO:0007669"/>
    <property type="project" value="UniProtKB-UniRule"/>
</dbReference>
<feature type="binding site" evidence="15">
    <location>
        <position position="84"/>
    </location>
    <ligand>
        <name>Zn(2+)</name>
        <dbReference type="ChEBI" id="CHEBI:29105"/>
        <label>1</label>
    </ligand>
</feature>
<gene>
    <name evidence="15 17" type="primary">dapE</name>
    <name evidence="17" type="ORF">CEM_046</name>
</gene>
<dbReference type="PROSITE" id="PS00758">
    <property type="entry name" value="ARGE_DAPE_CPG2_1"/>
    <property type="match status" value="1"/>
</dbReference>
<dbReference type="GO" id="GO:0019877">
    <property type="term" value="P:diaminopimelate biosynthetic process"/>
    <property type="evidence" value="ECO:0007669"/>
    <property type="project" value="UniProtKB-UniRule"/>
</dbReference>
<keyword evidence="9 15" id="KW-0862">Zinc</keyword>
<keyword evidence="10 15" id="KW-0220">Diaminopimelate biosynthesis</keyword>
<keyword evidence="8 15" id="KW-0378">Hydrolase</keyword>
<name>A0A078KDP0_9GAMM</name>
<comment type="function">
    <text evidence="15">Catalyzes the hydrolysis of N-succinyl-L,L-diaminopimelic acid (SDAP), forming succinate and LL-2,6-diaminopimelate (DAP), an intermediate involved in the bacterial biosynthesis of lysine and meso-diaminopimelic acid, an essential component of bacterial cell walls.</text>
</comment>
<feature type="binding site" evidence="15">
    <location>
        <position position="117"/>
    </location>
    <ligand>
        <name>Zn(2+)</name>
        <dbReference type="ChEBI" id="CHEBI:29105"/>
        <label>2</label>
    </ligand>
</feature>
<dbReference type="InterPro" id="IPR002933">
    <property type="entry name" value="Peptidase_M20"/>
</dbReference>
<dbReference type="HAMAP" id="MF_01690">
    <property type="entry name" value="DapE"/>
    <property type="match status" value="1"/>
</dbReference>
<dbReference type="GO" id="GO:0006526">
    <property type="term" value="P:L-arginine biosynthetic process"/>
    <property type="evidence" value="ECO:0007669"/>
    <property type="project" value="TreeGrafter"/>
</dbReference>
<dbReference type="OrthoDB" id="9809784at2"/>
<keyword evidence="7 15" id="KW-0479">Metal-binding</keyword>
<evidence type="ECO:0000259" key="16">
    <source>
        <dbReference type="Pfam" id="PF07687"/>
    </source>
</evidence>
<sequence length="396" mass="44166">MVFLSKLYKNKIIKIQNNKYDNTLNLAMDLISRRSITPKDAGCQYIISKRLSNLGFNIETIKINNVTNLWATRGIGKTLAFLGHTDVVPSGPEYIWKTPPFTPTLYERYIYGRGAADMKCSLAAMVTAIERFINNNPSHKGRIAILLTSDEEGKAIYGTKAVIDKLYQRNEKIEYCIVGEPSCVYKFGDMIKNGRRGSLNSKIIIYGIQGHIAYEKSLINPIHIAIPVILALITEKWNCGNKFFTATSFQISNFNAGIGAENVVPNKAIIVCNFRFSNDIKISQIRTRVKLIFANHGLFENVDYHIDWSLSGEPFITNEGELIDAVITGVKIICGMSPIISTSGGTSDGRFLSKLGSQVIELGLVGKTIHKINECVLVSDLYLLTTTYQTIIEYLL</sequence>
<dbReference type="CDD" id="cd03891">
    <property type="entry name" value="M20_DapE_proteobac"/>
    <property type="match status" value="1"/>
</dbReference>
<evidence type="ECO:0000256" key="15">
    <source>
        <dbReference type="HAMAP-Rule" id="MF_01690"/>
    </source>
</evidence>
<evidence type="ECO:0000256" key="9">
    <source>
        <dbReference type="ARBA" id="ARBA00022833"/>
    </source>
</evidence>
<dbReference type="Gene3D" id="3.40.630.10">
    <property type="entry name" value="Zn peptidases"/>
    <property type="match status" value="2"/>
</dbReference>
<dbReference type="Pfam" id="PF07687">
    <property type="entry name" value="M20_dimer"/>
    <property type="match status" value="1"/>
</dbReference>
<dbReference type="NCBIfam" id="TIGR01246">
    <property type="entry name" value="dapE_proteo"/>
    <property type="match status" value="1"/>
</dbReference>
<accession>A0A078KDP0</accession>
<feature type="domain" description="Peptidase M20 dimerisation" evidence="16">
    <location>
        <begin position="193"/>
        <end position="296"/>
    </location>
</feature>
<keyword evidence="18" id="KW-1185">Reference proteome</keyword>
<keyword evidence="11 15" id="KW-0457">Lysine biosynthesis</keyword>
<keyword evidence="12 15" id="KW-0170">Cobalt</keyword>
<dbReference type="KEGG" id="eme:CEM_046"/>
<evidence type="ECO:0000256" key="1">
    <source>
        <dbReference type="ARBA" id="ARBA00005130"/>
    </source>
</evidence>
<dbReference type="HOGENOM" id="CLU_021802_4_0_6"/>
<keyword evidence="6 15" id="KW-0028">Amino-acid biosynthesis</keyword>
<evidence type="ECO:0000256" key="7">
    <source>
        <dbReference type="ARBA" id="ARBA00022723"/>
    </source>
</evidence>
<evidence type="ECO:0000256" key="2">
    <source>
        <dbReference type="ARBA" id="ARBA00006746"/>
    </source>
</evidence>
<evidence type="ECO:0000256" key="12">
    <source>
        <dbReference type="ARBA" id="ARBA00023285"/>
    </source>
</evidence>
<dbReference type="EMBL" id="LM655252">
    <property type="protein sequence ID" value="CDZ16318.1"/>
    <property type="molecule type" value="Genomic_DNA"/>
</dbReference>
<feature type="binding site" evidence="15">
    <location>
        <position position="117"/>
    </location>
    <ligand>
        <name>Zn(2+)</name>
        <dbReference type="ChEBI" id="CHEBI:29105"/>
        <label>1</label>
    </ligand>
</feature>
<comment type="similarity">
    <text evidence="2 15">Belongs to the peptidase M20A family. DapE subfamily.</text>
</comment>
<feature type="active site" description="Proton acceptor" evidence="15">
    <location>
        <position position="151"/>
    </location>
</feature>
<dbReference type="GO" id="GO:0009089">
    <property type="term" value="P:lysine biosynthetic process via diaminopimelate"/>
    <property type="evidence" value="ECO:0007669"/>
    <property type="project" value="UniProtKB-UniRule"/>
</dbReference>
<dbReference type="PATRIC" id="fig|1495769.3.peg.40"/>
<dbReference type="STRING" id="1495769.CEM_046"/>
<dbReference type="Proteomes" id="UP000032420">
    <property type="component" value="Chromosome I"/>
</dbReference>
<dbReference type="GO" id="GO:0009014">
    <property type="term" value="F:succinyl-diaminopimelate desuccinylase activity"/>
    <property type="evidence" value="ECO:0007669"/>
    <property type="project" value="UniProtKB-UniRule"/>
</dbReference>
<dbReference type="InterPro" id="IPR001261">
    <property type="entry name" value="ArgE/DapE_CS"/>
</dbReference>
<comment type="cofactor">
    <cofactor evidence="15">
        <name>Zn(2+)</name>
        <dbReference type="ChEBI" id="CHEBI:29105"/>
    </cofactor>
    <cofactor evidence="15">
        <name>Co(2+)</name>
        <dbReference type="ChEBI" id="CHEBI:48828"/>
    </cofactor>
    <text evidence="15">Binds 2 Zn(2+) or Co(2+) ions per subunit.</text>
</comment>
<evidence type="ECO:0000256" key="3">
    <source>
        <dbReference type="ARBA" id="ARBA00011738"/>
    </source>
</evidence>
<dbReference type="InterPro" id="IPR005941">
    <property type="entry name" value="DapE_proteobac"/>
</dbReference>
<dbReference type="SUPFAM" id="SSF55031">
    <property type="entry name" value="Bacterial exopeptidase dimerisation domain"/>
    <property type="match status" value="1"/>
</dbReference>
<organism evidence="17 18">
    <name type="scientific">Candidatus Johnevansia muelleri</name>
    <dbReference type="NCBI Taxonomy" id="1495769"/>
    <lineage>
        <taxon>Bacteria</taxon>
        <taxon>Pseudomonadati</taxon>
        <taxon>Pseudomonadota</taxon>
        <taxon>Gammaproteobacteria</taxon>
        <taxon>Candidatus Johnevansiales</taxon>
        <taxon>Candidatus Johnevansiaceae</taxon>
        <taxon>Candidatus Johnevansia</taxon>
    </lineage>
</organism>
<comment type="catalytic activity">
    <reaction evidence="14 15">
        <text>N-succinyl-(2S,6S)-2,6-diaminopimelate + H2O = (2S,6S)-2,6-diaminopimelate + succinate</text>
        <dbReference type="Rhea" id="RHEA:22608"/>
        <dbReference type="ChEBI" id="CHEBI:15377"/>
        <dbReference type="ChEBI" id="CHEBI:30031"/>
        <dbReference type="ChEBI" id="CHEBI:57609"/>
        <dbReference type="ChEBI" id="CHEBI:58087"/>
        <dbReference type="EC" id="3.5.1.18"/>
    </reaction>
</comment>
<reference evidence="18" key="1">
    <citation type="submission" date="2014-07" db="EMBL/GenBank/DDBJ databases">
        <authorList>
            <person name="Santos-Garcia D."/>
        </authorList>
    </citation>
    <scope>NUCLEOTIDE SEQUENCE [LARGE SCALE GENOMIC DNA]</scope>
</reference>
<evidence type="ECO:0000256" key="4">
    <source>
        <dbReference type="ARBA" id="ARBA00011921"/>
    </source>
</evidence>
<proteinExistence type="inferred from homology"/>
<dbReference type="SUPFAM" id="SSF53187">
    <property type="entry name" value="Zn-dependent exopeptidases"/>
    <property type="match status" value="1"/>
</dbReference>
<dbReference type="NCBIfam" id="NF009557">
    <property type="entry name" value="PRK13009.1"/>
    <property type="match status" value="1"/>
</dbReference>
<evidence type="ECO:0000256" key="10">
    <source>
        <dbReference type="ARBA" id="ARBA00022915"/>
    </source>
</evidence>
<dbReference type="InterPro" id="IPR011650">
    <property type="entry name" value="Peptidase_M20_dimer"/>
</dbReference>
<dbReference type="Gene3D" id="3.30.70.360">
    <property type="match status" value="1"/>
</dbReference>
<evidence type="ECO:0000256" key="13">
    <source>
        <dbReference type="ARBA" id="ARBA00031891"/>
    </source>
</evidence>
<dbReference type="Pfam" id="PF01546">
    <property type="entry name" value="Peptidase_M20"/>
    <property type="match status" value="1"/>
</dbReference>
<evidence type="ECO:0000313" key="18">
    <source>
        <dbReference type="Proteomes" id="UP000032420"/>
    </source>
</evidence>
<dbReference type="InterPro" id="IPR050072">
    <property type="entry name" value="Peptidase_M20A"/>
</dbReference>
<dbReference type="AlphaFoldDB" id="A0A078KDP0"/>
<feature type="binding site" evidence="15">
    <location>
        <position position="152"/>
    </location>
    <ligand>
        <name>Zn(2+)</name>
        <dbReference type="ChEBI" id="CHEBI:29105"/>
        <label>2</label>
    </ligand>
</feature>
<evidence type="ECO:0000256" key="5">
    <source>
        <dbReference type="ARBA" id="ARBA00022391"/>
    </source>
</evidence>
<dbReference type="PANTHER" id="PTHR43808:SF31">
    <property type="entry name" value="N-ACETYL-L-CITRULLINE DEACETYLASE"/>
    <property type="match status" value="1"/>
</dbReference>
<feature type="binding site" evidence="15">
    <location>
        <position position="180"/>
    </location>
    <ligand>
        <name>Zn(2+)</name>
        <dbReference type="ChEBI" id="CHEBI:29105"/>
        <label>1</label>
    </ligand>
</feature>
<evidence type="ECO:0000256" key="11">
    <source>
        <dbReference type="ARBA" id="ARBA00023154"/>
    </source>
</evidence>
<dbReference type="GO" id="GO:0008777">
    <property type="term" value="F:acetylornithine deacetylase activity"/>
    <property type="evidence" value="ECO:0007669"/>
    <property type="project" value="TreeGrafter"/>
</dbReference>
<feature type="binding site" evidence="15">
    <location>
        <position position="370"/>
    </location>
    <ligand>
        <name>Zn(2+)</name>
        <dbReference type="ChEBI" id="CHEBI:29105"/>
        <label>2</label>
    </ligand>
</feature>
<dbReference type="InterPro" id="IPR036264">
    <property type="entry name" value="Bact_exopeptidase_dim_dom"/>
</dbReference>
<evidence type="ECO:0000256" key="6">
    <source>
        <dbReference type="ARBA" id="ARBA00022605"/>
    </source>
</evidence>
<evidence type="ECO:0000313" key="17">
    <source>
        <dbReference type="EMBL" id="CDZ16318.1"/>
    </source>
</evidence>
<dbReference type="UniPathway" id="UPA00034">
    <property type="reaction ID" value="UER00021"/>
</dbReference>
<evidence type="ECO:0000256" key="14">
    <source>
        <dbReference type="ARBA" id="ARBA00051301"/>
    </source>
</evidence>